<proteinExistence type="predicted"/>
<dbReference type="SUPFAM" id="SSF53850">
    <property type="entry name" value="Periplasmic binding protein-like II"/>
    <property type="match status" value="1"/>
</dbReference>
<keyword evidence="4" id="KW-1185">Reference proteome</keyword>
<feature type="signal peptide" evidence="2">
    <location>
        <begin position="1"/>
        <end position="22"/>
    </location>
</feature>
<organism evidence="3 4">
    <name type="scientific">Pseudorhodoferax aquiterrae</name>
    <dbReference type="NCBI Taxonomy" id="747304"/>
    <lineage>
        <taxon>Bacteria</taxon>
        <taxon>Pseudomonadati</taxon>
        <taxon>Pseudomonadota</taxon>
        <taxon>Betaproteobacteria</taxon>
        <taxon>Burkholderiales</taxon>
        <taxon>Comamonadaceae</taxon>
    </lineage>
</organism>
<name>A0ABQ3G4E8_9BURK</name>
<dbReference type="Proteomes" id="UP000626210">
    <property type="component" value="Unassembled WGS sequence"/>
</dbReference>
<feature type="chain" id="PRO_5047045554" evidence="2">
    <location>
        <begin position="23"/>
        <end position="340"/>
    </location>
</feature>
<protein>
    <submittedName>
        <fullName evidence="3">Iron ABC transporter substrate-binding protein</fullName>
    </submittedName>
</protein>
<evidence type="ECO:0000256" key="1">
    <source>
        <dbReference type="ARBA" id="ARBA00022729"/>
    </source>
</evidence>
<dbReference type="CDD" id="cd13544">
    <property type="entry name" value="PBP2_Fbp_like_1"/>
    <property type="match status" value="1"/>
</dbReference>
<accession>A0ABQ3G4E8</accession>
<comment type="caution">
    <text evidence="3">The sequence shown here is derived from an EMBL/GenBank/DDBJ whole genome shotgun (WGS) entry which is preliminary data.</text>
</comment>
<dbReference type="EMBL" id="BMYK01000011">
    <property type="protein sequence ID" value="GHC88951.1"/>
    <property type="molecule type" value="Genomic_DNA"/>
</dbReference>
<dbReference type="PIRSF" id="PIRSF002825">
    <property type="entry name" value="CfbpA"/>
    <property type="match status" value="1"/>
</dbReference>
<dbReference type="Pfam" id="PF13343">
    <property type="entry name" value="SBP_bac_6"/>
    <property type="match status" value="1"/>
</dbReference>
<dbReference type="InterPro" id="IPR026045">
    <property type="entry name" value="Ferric-bd"/>
</dbReference>
<keyword evidence="1 2" id="KW-0732">Signal</keyword>
<reference evidence="4" key="1">
    <citation type="journal article" date="2019" name="Int. J. Syst. Evol. Microbiol.">
        <title>The Global Catalogue of Microorganisms (GCM) 10K type strain sequencing project: providing services to taxonomists for standard genome sequencing and annotation.</title>
        <authorList>
            <consortium name="The Broad Institute Genomics Platform"/>
            <consortium name="The Broad Institute Genome Sequencing Center for Infectious Disease"/>
            <person name="Wu L."/>
            <person name="Ma J."/>
        </authorList>
    </citation>
    <scope>NUCLEOTIDE SEQUENCE [LARGE SCALE GENOMIC DNA]</scope>
    <source>
        <strain evidence="4">KCTC 23314</strain>
    </source>
</reference>
<evidence type="ECO:0000256" key="2">
    <source>
        <dbReference type="SAM" id="SignalP"/>
    </source>
</evidence>
<evidence type="ECO:0000313" key="3">
    <source>
        <dbReference type="EMBL" id="GHC88951.1"/>
    </source>
</evidence>
<dbReference type="Gene3D" id="3.40.190.10">
    <property type="entry name" value="Periplasmic binding protein-like II"/>
    <property type="match status" value="2"/>
</dbReference>
<dbReference type="PANTHER" id="PTHR30006:SF2">
    <property type="entry name" value="ABC TRANSPORTER SUBSTRATE-BINDING PROTEIN"/>
    <property type="match status" value="1"/>
</dbReference>
<evidence type="ECO:0000313" key="4">
    <source>
        <dbReference type="Proteomes" id="UP000626210"/>
    </source>
</evidence>
<gene>
    <name evidence="3" type="ORF">GCM10007320_36280</name>
</gene>
<dbReference type="RefSeq" id="WP_189688338.1">
    <property type="nucleotide sequence ID" value="NZ_BMYK01000011.1"/>
</dbReference>
<dbReference type="PANTHER" id="PTHR30006">
    <property type="entry name" value="THIAMINE-BINDING PERIPLASMIC PROTEIN-RELATED"/>
    <property type="match status" value="1"/>
</dbReference>
<sequence length="340" mass="37143">MPLFVRTLPTLAIAALAMGAQAQGVVNALCSTDAPWCEAAAAAFTRQTGIKVNQAHKGTGEIGAQLRAEAQNPKTDIWWGGTGDPFLQAAEVGLLDAYRPAYINDLHEWSVRQYAMSGNQVGGFYTSTIGFGYNTELLKKKGLPEPKCWADLIKPEYKGEIEISHPASSGTAYTVIAGLVQQMGEDAAFDYLKKLHRNVTQYTRSGQAQAPNVAKGEVAIGVTFAFNFEKWKHDKYPVKTAAPCEGTSYEIGGIALVKGARNKANAQKYYDWLMGPAGQAIGATVGSYQTPANRTFKPDPRIPAIDSVKLIKYDFEKYGKSAERKRLIDRWTREVEALPK</sequence>